<proteinExistence type="predicted"/>
<feature type="compositionally biased region" description="Basic residues" evidence="1">
    <location>
        <begin position="128"/>
        <end position="137"/>
    </location>
</feature>
<feature type="non-terminal residue" evidence="2">
    <location>
        <position position="179"/>
    </location>
</feature>
<dbReference type="OrthoDB" id="5600495at2759"/>
<protein>
    <submittedName>
        <fullName evidence="2">Uncharacterized protein</fullName>
    </submittedName>
</protein>
<feature type="compositionally biased region" description="Polar residues" evidence="1">
    <location>
        <begin position="17"/>
        <end position="28"/>
    </location>
</feature>
<gene>
    <name evidence="2" type="ORF">H4R20_006909</name>
</gene>
<evidence type="ECO:0000256" key="1">
    <source>
        <dbReference type="SAM" id="MobiDB-lite"/>
    </source>
</evidence>
<dbReference type="AlphaFoldDB" id="A0A9W8HRC7"/>
<feature type="region of interest" description="Disordered" evidence="1">
    <location>
        <begin position="1"/>
        <end position="179"/>
    </location>
</feature>
<feature type="compositionally biased region" description="Basic and acidic residues" evidence="1">
    <location>
        <begin position="139"/>
        <end position="149"/>
    </location>
</feature>
<dbReference type="EMBL" id="JANBUO010003385">
    <property type="protein sequence ID" value="KAJ2791103.1"/>
    <property type="molecule type" value="Genomic_DNA"/>
</dbReference>
<comment type="caution">
    <text evidence="2">The sequence shown here is derived from an EMBL/GenBank/DDBJ whole genome shotgun (WGS) entry which is preliminary data.</text>
</comment>
<organism evidence="2 3">
    <name type="scientific">Coemansia guatemalensis</name>
    <dbReference type="NCBI Taxonomy" id="2761395"/>
    <lineage>
        <taxon>Eukaryota</taxon>
        <taxon>Fungi</taxon>
        <taxon>Fungi incertae sedis</taxon>
        <taxon>Zoopagomycota</taxon>
        <taxon>Kickxellomycotina</taxon>
        <taxon>Kickxellomycetes</taxon>
        <taxon>Kickxellales</taxon>
        <taxon>Kickxellaceae</taxon>
        <taxon>Coemansia</taxon>
    </lineage>
</organism>
<feature type="compositionally biased region" description="Basic residues" evidence="1">
    <location>
        <begin position="31"/>
        <end position="40"/>
    </location>
</feature>
<feature type="compositionally biased region" description="Low complexity" evidence="1">
    <location>
        <begin position="84"/>
        <end position="99"/>
    </location>
</feature>
<feature type="compositionally biased region" description="Low complexity" evidence="1">
    <location>
        <begin position="54"/>
        <end position="74"/>
    </location>
</feature>
<evidence type="ECO:0000313" key="3">
    <source>
        <dbReference type="Proteomes" id="UP001140094"/>
    </source>
</evidence>
<reference evidence="2" key="1">
    <citation type="submission" date="2022-07" db="EMBL/GenBank/DDBJ databases">
        <title>Phylogenomic reconstructions and comparative analyses of Kickxellomycotina fungi.</title>
        <authorList>
            <person name="Reynolds N.K."/>
            <person name="Stajich J.E."/>
            <person name="Barry K."/>
            <person name="Grigoriev I.V."/>
            <person name="Crous P."/>
            <person name="Smith M.E."/>
        </authorList>
    </citation>
    <scope>NUCLEOTIDE SEQUENCE</scope>
    <source>
        <strain evidence="2">NRRL 1565</strain>
    </source>
</reference>
<sequence length="179" mass="19125">GSDGIAHGRVQGGATHAQLSALSESGENNRGRRRQHHQQRHQPGSADFTPQPSLPSTPSVSAASLTAASSSFSFGNQRMHPHHQSSYSTSSQPAQQQPQLNAFAGTNSHRHSTAASSNRDSMFLRFKEKMRHFKPRSRPQSDHIVDRRPAPGASQGLGPSAPHSGQLGSPPFKNGAKGN</sequence>
<name>A0A9W8HRC7_9FUNG</name>
<evidence type="ECO:0000313" key="2">
    <source>
        <dbReference type="EMBL" id="KAJ2791103.1"/>
    </source>
</evidence>
<keyword evidence="3" id="KW-1185">Reference proteome</keyword>
<dbReference type="Proteomes" id="UP001140094">
    <property type="component" value="Unassembled WGS sequence"/>
</dbReference>
<feature type="non-terminal residue" evidence="2">
    <location>
        <position position="1"/>
    </location>
</feature>
<accession>A0A9W8HRC7</accession>